<evidence type="ECO:0000256" key="1">
    <source>
        <dbReference type="SAM" id="MobiDB-lite"/>
    </source>
</evidence>
<protein>
    <submittedName>
        <fullName evidence="2">Uncharacterized protein</fullName>
    </submittedName>
</protein>
<dbReference type="Pfam" id="PF00235">
    <property type="entry name" value="Profilin"/>
    <property type="match status" value="1"/>
</dbReference>
<proteinExistence type="predicted"/>
<dbReference type="InterPro" id="IPR048278">
    <property type="entry name" value="PFN"/>
</dbReference>
<gene>
    <name evidence="2" type="ORF">OFUS_LOCUS18407</name>
</gene>
<organism evidence="2 3">
    <name type="scientific">Owenia fusiformis</name>
    <name type="common">Polychaete worm</name>
    <dbReference type="NCBI Taxonomy" id="6347"/>
    <lineage>
        <taxon>Eukaryota</taxon>
        <taxon>Metazoa</taxon>
        <taxon>Spiralia</taxon>
        <taxon>Lophotrochozoa</taxon>
        <taxon>Annelida</taxon>
        <taxon>Polychaeta</taxon>
        <taxon>Sedentaria</taxon>
        <taxon>Canalipalpata</taxon>
        <taxon>Sabellida</taxon>
        <taxon>Oweniida</taxon>
        <taxon>Oweniidae</taxon>
        <taxon>Owenia</taxon>
    </lineage>
</organism>
<keyword evidence="3" id="KW-1185">Reference proteome</keyword>
<dbReference type="Proteomes" id="UP000749559">
    <property type="component" value="Unassembled WGS sequence"/>
</dbReference>
<feature type="compositionally biased region" description="Polar residues" evidence="1">
    <location>
        <begin position="1"/>
        <end position="10"/>
    </location>
</feature>
<comment type="caution">
    <text evidence="2">The sequence shown here is derived from an EMBL/GenBank/DDBJ whole genome shotgun (WGS) entry which is preliminary data.</text>
</comment>
<dbReference type="EMBL" id="CAIIXF020000009">
    <property type="protein sequence ID" value="CAH1793572.1"/>
    <property type="molecule type" value="Genomic_DNA"/>
</dbReference>
<dbReference type="AlphaFoldDB" id="A0A8J1Y6R0"/>
<dbReference type="GO" id="GO:0003779">
    <property type="term" value="F:actin binding"/>
    <property type="evidence" value="ECO:0007669"/>
    <property type="project" value="InterPro"/>
</dbReference>
<sequence length="154" mass="16980">MPSTELQTRAKSSKGAKEKKPDPFAEELVTRKLMRNGILSHAIVINASNFNVRANQPITFRPSRSTRKALAKLIQGDTMALNPDGIDLGIGKVYMPGKVIENRELFATDGHCGGFTAFLVKDILVLGVFNHNVETACRLITEVANFVRIIKSRD</sequence>
<evidence type="ECO:0000313" key="2">
    <source>
        <dbReference type="EMBL" id="CAH1793572.1"/>
    </source>
</evidence>
<name>A0A8J1Y6R0_OWEFU</name>
<dbReference type="OrthoDB" id="6310284at2759"/>
<accession>A0A8J1Y6R0</accession>
<reference evidence="2" key="1">
    <citation type="submission" date="2022-03" db="EMBL/GenBank/DDBJ databases">
        <authorList>
            <person name="Martin C."/>
        </authorList>
    </citation>
    <scope>NUCLEOTIDE SEQUENCE</scope>
</reference>
<evidence type="ECO:0000313" key="3">
    <source>
        <dbReference type="Proteomes" id="UP000749559"/>
    </source>
</evidence>
<feature type="region of interest" description="Disordered" evidence="1">
    <location>
        <begin position="1"/>
        <end position="22"/>
    </location>
</feature>